<gene>
    <name evidence="2" type="ORF">E1B28_000060</name>
</gene>
<protein>
    <submittedName>
        <fullName evidence="2">Uncharacterized protein</fullName>
    </submittedName>
</protein>
<comment type="caution">
    <text evidence="2">The sequence shown here is derived from an EMBL/GenBank/DDBJ whole genome shotgun (WGS) entry which is preliminary data.</text>
</comment>
<accession>A0A9P7V0M9</accession>
<evidence type="ECO:0000313" key="3">
    <source>
        <dbReference type="Proteomes" id="UP001049176"/>
    </source>
</evidence>
<dbReference type="GeneID" id="66069136"/>
<dbReference type="KEGG" id="more:E1B28_000060"/>
<organism evidence="2 3">
    <name type="scientific">Marasmius oreades</name>
    <name type="common">fairy-ring Marasmius</name>
    <dbReference type="NCBI Taxonomy" id="181124"/>
    <lineage>
        <taxon>Eukaryota</taxon>
        <taxon>Fungi</taxon>
        <taxon>Dikarya</taxon>
        <taxon>Basidiomycota</taxon>
        <taxon>Agaricomycotina</taxon>
        <taxon>Agaricomycetes</taxon>
        <taxon>Agaricomycetidae</taxon>
        <taxon>Agaricales</taxon>
        <taxon>Marasmiineae</taxon>
        <taxon>Marasmiaceae</taxon>
        <taxon>Marasmius</taxon>
    </lineage>
</organism>
<reference evidence="2" key="1">
    <citation type="journal article" date="2021" name="Genome Biol. Evol.">
        <title>The assembled and annotated genome of the fairy-ring fungus Marasmius oreades.</title>
        <authorList>
            <person name="Hiltunen M."/>
            <person name="Ament-Velasquez S.L."/>
            <person name="Johannesson H."/>
        </authorList>
    </citation>
    <scope>NUCLEOTIDE SEQUENCE</scope>
    <source>
        <strain evidence="2">03SP1</strain>
    </source>
</reference>
<name>A0A9P7V0M9_9AGAR</name>
<proteinExistence type="predicted"/>
<keyword evidence="3" id="KW-1185">Reference proteome</keyword>
<dbReference type="AlphaFoldDB" id="A0A9P7V0M9"/>
<evidence type="ECO:0000256" key="1">
    <source>
        <dbReference type="SAM" id="MobiDB-lite"/>
    </source>
</evidence>
<feature type="compositionally biased region" description="Polar residues" evidence="1">
    <location>
        <begin position="1"/>
        <end position="13"/>
    </location>
</feature>
<dbReference type="RefSeq" id="XP_043014556.1">
    <property type="nucleotide sequence ID" value="XM_043145857.1"/>
</dbReference>
<feature type="region of interest" description="Disordered" evidence="1">
    <location>
        <begin position="1"/>
        <end position="38"/>
    </location>
</feature>
<sequence length="171" mass="19572">MSNYLDSSSQLDGNNLEAGPSNISARLKDENDITTSDNSVSKEIEKCINNYISDDTSDKGMVNQYGETWRIGSIGSCYNEFVEASLDGINGMIDYTTNYNFEEERQWTEEQWDHFIDPPKEKLDLSDPQLQLSIQFYLILSHASEGMYANMWKVYNLVHPATPLLSYDQVR</sequence>
<dbReference type="EMBL" id="CM032181">
    <property type="protein sequence ID" value="KAG7098086.1"/>
    <property type="molecule type" value="Genomic_DNA"/>
</dbReference>
<dbReference type="Proteomes" id="UP001049176">
    <property type="component" value="Chromosome 1"/>
</dbReference>
<dbReference type="OrthoDB" id="3064373at2759"/>
<evidence type="ECO:0000313" key="2">
    <source>
        <dbReference type="EMBL" id="KAG7098086.1"/>
    </source>
</evidence>